<dbReference type="AlphaFoldDB" id="A0A510HLU9"/>
<evidence type="ECO:0000313" key="6">
    <source>
        <dbReference type="EMBL" id="BBL79397.1"/>
    </source>
</evidence>
<evidence type="ECO:0000256" key="5">
    <source>
        <dbReference type="PIRSR" id="PIRSR001227-2"/>
    </source>
</evidence>
<proteinExistence type="inferred from homology"/>
<dbReference type="Gene3D" id="3.60.20.10">
    <property type="entry name" value="Glutamine Phosphoribosylpyrophosphate, subunit 1, domain 1"/>
    <property type="match status" value="1"/>
</dbReference>
<dbReference type="InterPro" id="IPR002692">
    <property type="entry name" value="S45"/>
</dbReference>
<sequence>MRGALRWAGISVLLLLALLAAAACGGYLYLRIYTAPQTSGTLELAGLRKPVQVVREPSGVVHIRAANEHDLFFALGVAHAQDRLWQMEFQRRVGAGRLSEVLGRAALEQDRFLRTFGFYRAARNAYRSLGSEGKSAVDAYVAGVNAYLRTDPGLPLEFRLLGYEPEPWRPADVLVWAKMMSFDLSANYESELERYRLRARGVEPERIAELMPAYPEDGPVVLPEGAEVPPAGERQAEALLRLRRSLPRSVEASNNWVVSGRRTGSGSPLLANDPHLGLGVPALWYLAHLESPTLEAVGATLPGVPGVVIGRNRDIAWGVTNVGADVQDLYVLEETEGGRGYRHGEEVLPYRVREERIRVKDAEDVVLRVRETVYGPVVSGVVDAPGGRPLALRWTSLEPEDRTIEAFLGINRARNWREFNEALRSYKAPSQNFVYADEEGNIGYVAPGKFPVRQEGHSGLAPVPGDGRWDWRGSVPFEEWPRAFNPREGFIVTANNKAVPDSYPHRISLEWAEPYRAERIRRMILSAGRLGVEDIVRIQQDRRSLLFEDFRPVLEELRVRDERARRWRERLLRWGGEVRPGSEEAAVFEAWYTELTRLPAREVGQEYWDEPRYLLRAMRRGDTACEPSGSREDCLRFAARALGRTLERLGEEVPEWGRVHRAVFEHPVLSETPLARLAGREVSAGGDGYTVNVGPYDPASFRMDSGPSYRQVIDLAPEGRSLYVIPMGQSGSPLSGRFDDLLGLWSGGGYLRMRTAGYEADDTLILRPSR</sequence>
<dbReference type="OrthoDB" id="9759796at2"/>
<evidence type="ECO:0000313" key="7">
    <source>
        <dbReference type="Proteomes" id="UP000318065"/>
    </source>
</evidence>
<dbReference type="InterPro" id="IPR043147">
    <property type="entry name" value="Penicillin_amidase_A-knob"/>
</dbReference>
<reference evidence="6" key="1">
    <citation type="journal article" date="2019" name="Microbiol. Resour. Announc.">
        <title>Complete Genome Sequence of Rubrobacter xylanophilus Strain AA3-22, Isolated from Arima Onsen in Japan.</title>
        <authorList>
            <person name="Tomariguchi N."/>
            <person name="Miyazaki K."/>
        </authorList>
    </citation>
    <scope>NUCLEOTIDE SEQUENCE [LARGE SCALE GENOMIC DNA]</scope>
    <source>
        <strain evidence="6">AA3-22</strain>
    </source>
</reference>
<dbReference type="InterPro" id="IPR029055">
    <property type="entry name" value="Ntn_hydrolases_N"/>
</dbReference>
<protein>
    <submittedName>
        <fullName evidence="6">Penicillin acylase</fullName>
    </submittedName>
</protein>
<dbReference type="PIRSF" id="PIRSF001227">
    <property type="entry name" value="Pen_acylase"/>
    <property type="match status" value="1"/>
</dbReference>
<keyword evidence="2" id="KW-0378">Hydrolase</keyword>
<dbReference type="Gene3D" id="1.10.1400.10">
    <property type="match status" value="1"/>
</dbReference>
<feature type="binding site" evidence="5">
    <location>
        <position position="325"/>
    </location>
    <ligand>
        <name>Ca(2+)</name>
        <dbReference type="ChEBI" id="CHEBI:29108"/>
    </ligand>
</feature>
<keyword evidence="3" id="KW-0865">Zymogen</keyword>
<dbReference type="InterPro" id="IPR043146">
    <property type="entry name" value="Penicillin_amidase_N_B-knob"/>
</dbReference>
<dbReference type="SUPFAM" id="SSF56235">
    <property type="entry name" value="N-terminal nucleophile aminohydrolases (Ntn hydrolases)"/>
    <property type="match status" value="1"/>
</dbReference>
<name>A0A510HLU9_9ACTN</name>
<feature type="binding site" evidence="5">
    <location>
        <position position="328"/>
    </location>
    <ligand>
        <name>Ca(2+)</name>
        <dbReference type="ChEBI" id="CHEBI:29108"/>
    </ligand>
</feature>
<dbReference type="Gene3D" id="2.30.120.10">
    <property type="match status" value="1"/>
</dbReference>
<dbReference type="PROSITE" id="PS51257">
    <property type="entry name" value="PROKAR_LIPOPROTEIN"/>
    <property type="match status" value="1"/>
</dbReference>
<feature type="active site" description="Nucleophile" evidence="4">
    <location>
        <position position="253"/>
    </location>
</feature>
<dbReference type="Proteomes" id="UP000318065">
    <property type="component" value="Chromosome"/>
</dbReference>
<keyword evidence="5" id="KW-0106">Calcium</keyword>
<evidence type="ECO:0000256" key="2">
    <source>
        <dbReference type="ARBA" id="ARBA00022801"/>
    </source>
</evidence>
<dbReference type="RefSeq" id="WP_143527410.1">
    <property type="nucleotide sequence ID" value="NZ_AP019791.1"/>
</dbReference>
<keyword evidence="7" id="KW-1185">Reference proteome</keyword>
<dbReference type="EMBL" id="AP019791">
    <property type="protein sequence ID" value="BBL79397.1"/>
    <property type="molecule type" value="Genomic_DNA"/>
</dbReference>
<dbReference type="GO" id="GO:0017000">
    <property type="term" value="P:antibiotic biosynthetic process"/>
    <property type="evidence" value="ECO:0007669"/>
    <property type="project" value="InterPro"/>
</dbReference>
<gene>
    <name evidence="6" type="ORF">RxyAA322_12510</name>
</gene>
<organism evidence="6 7">
    <name type="scientific">Rubrobacter xylanophilus</name>
    <dbReference type="NCBI Taxonomy" id="49319"/>
    <lineage>
        <taxon>Bacteria</taxon>
        <taxon>Bacillati</taxon>
        <taxon>Actinomycetota</taxon>
        <taxon>Rubrobacteria</taxon>
        <taxon>Rubrobacterales</taxon>
        <taxon>Rubrobacteraceae</taxon>
        <taxon>Rubrobacter</taxon>
    </lineage>
</organism>
<accession>A0A510HLU9</accession>
<comment type="cofactor">
    <cofactor evidence="5">
        <name>Ca(2+)</name>
        <dbReference type="ChEBI" id="CHEBI:29108"/>
    </cofactor>
    <text evidence="5">Binds 1 Ca(2+) ion per dimer.</text>
</comment>
<dbReference type="InterPro" id="IPR023343">
    <property type="entry name" value="Penicillin_amidase_dom1"/>
</dbReference>
<dbReference type="GO" id="GO:0016811">
    <property type="term" value="F:hydrolase activity, acting on carbon-nitrogen (but not peptide) bonds, in linear amides"/>
    <property type="evidence" value="ECO:0007669"/>
    <property type="project" value="InterPro"/>
</dbReference>
<dbReference type="InterPro" id="IPR014395">
    <property type="entry name" value="Pen/GL7ACA/AHL_acylase"/>
</dbReference>
<keyword evidence="5" id="KW-0479">Metal-binding</keyword>
<dbReference type="CDD" id="cd03747">
    <property type="entry name" value="Ntn_PGA_like"/>
    <property type="match status" value="1"/>
</dbReference>
<evidence type="ECO:0000256" key="1">
    <source>
        <dbReference type="ARBA" id="ARBA00006586"/>
    </source>
</evidence>
<comment type="similarity">
    <text evidence="1">Belongs to the peptidase S45 family.</text>
</comment>
<dbReference type="Gene3D" id="1.10.439.10">
    <property type="entry name" value="Penicillin Amidohydrolase, domain 1"/>
    <property type="match status" value="1"/>
</dbReference>
<dbReference type="PANTHER" id="PTHR34218:SF4">
    <property type="entry name" value="ACYL-HOMOSERINE LACTONE ACYLASE QUIP"/>
    <property type="match status" value="1"/>
</dbReference>
<dbReference type="Pfam" id="PF01804">
    <property type="entry name" value="Penicil_amidase"/>
    <property type="match status" value="1"/>
</dbReference>
<feature type="binding site" evidence="5">
    <location>
        <position position="191"/>
    </location>
    <ligand>
        <name>Ca(2+)</name>
        <dbReference type="ChEBI" id="CHEBI:29108"/>
    </ligand>
</feature>
<evidence type="ECO:0000256" key="3">
    <source>
        <dbReference type="ARBA" id="ARBA00023145"/>
    </source>
</evidence>
<dbReference type="PANTHER" id="PTHR34218">
    <property type="entry name" value="PEPTIDASE S45 PENICILLIN AMIDASE"/>
    <property type="match status" value="1"/>
</dbReference>
<dbReference type="GO" id="GO:0046872">
    <property type="term" value="F:metal ion binding"/>
    <property type="evidence" value="ECO:0007669"/>
    <property type="project" value="UniProtKB-KW"/>
</dbReference>
<evidence type="ECO:0000256" key="4">
    <source>
        <dbReference type="PIRSR" id="PIRSR001227-1"/>
    </source>
</evidence>